<dbReference type="KEGG" id="mnm:MNVM_30710"/>
<keyword evidence="2" id="KW-1185">Reference proteome</keyword>
<dbReference type="SUPFAM" id="SSF53335">
    <property type="entry name" value="S-adenosyl-L-methionine-dependent methyltransferases"/>
    <property type="match status" value="1"/>
</dbReference>
<dbReference type="EMBL" id="AP022562">
    <property type="protein sequence ID" value="BBX13990.1"/>
    <property type="molecule type" value="Genomic_DNA"/>
</dbReference>
<evidence type="ECO:0000313" key="1">
    <source>
        <dbReference type="EMBL" id="BBX13990.1"/>
    </source>
</evidence>
<proteinExistence type="predicted"/>
<reference evidence="1 2" key="1">
    <citation type="journal article" date="2019" name="Emerg. Microbes Infect.">
        <title>Comprehensive subspecies identification of 175 nontuberculous mycobacteria species based on 7547 genomic profiles.</title>
        <authorList>
            <person name="Matsumoto Y."/>
            <person name="Kinjo T."/>
            <person name="Motooka D."/>
            <person name="Nabeya D."/>
            <person name="Jung N."/>
            <person name="Uechi K."/>
            <person name="Horii T."/>
            <person name="Iida T."/>
            <person name="Fujita J."/>
            <person name="Nakamura S."/>
        </authorList>
    </citation>
    <scope>NUCLEOTIDE SEQUENCE [LARGE SCALE GENOMIC DNA]</scope>
    <source>
        <strain evidence="1 2">JCM 6391</strain>
    </source>
</reference>
<dbReference type="Gene3D" id="3.40.50.150">
    <property type="entry name" value="Vaccinia Virus protein VP39"/>
    <property type="match status" value="1"/>
</dbReference>
<organism evidence="1 2">
    <name type="scientific">Mycobacterium novum</name>
    <dbReference type="NCBI Taxonomy" id="2492438"/>
    <lineage>
        <taxon>Bacteria</taxon>
        <taxon>Bacillati</taxon>
        <taxon>Actinomycetota</taxon>
        <taxon>Actinomycetes</taxon>
        <taxon>Mycobacteriales</taxon>
        <taxon>Mycobacteriaceae</taxon>
        <taxon>Mycobacterium</taxon>
    </lineage>
</organism>
<dbReference type="RefSeq" id="WP_013829927.1">
    <property type="nucleotide sequence ID" value="NZ_AP022562.1"/>
</dbReference>
<gene>
    <name evidence="1" type="ORF">MNVM_30710</name>
</gene>
<accession>A0A7I7JQ73</accession>
<dbReference type="InterPro" id="IPR029063">
    <property type="entry name" value="SAM-dependent_MTases_sf"/>
</dbReference>
<evidence type="ECO:0000313" key="2">
    <source>
        <dbReference type="Proteomes" id="UP000466997"/>
    </source>
</evidence>
<dbReference type="AlphaFoldDB" id="A0A7I7JQ73"/>
<name>A0A7I7JQ73_9MYCO</name>
<sequence length="217" mass="23642">MASDETQRLFDLADRVTGFMPEDEGRALHQAAVDALDGGVAVEIGTYCGKSTVLLGAAAHERDSVLYTVDHHHGSEEHQPGWEYHDVTMVDPHSGRFDTLPAFRRTLDQAGLDDTVVAVVGKSSVVARGWRTPLQLLFIDGGHSEAAAQQDFDGWARWVDRGGVLVIHDVFPDPADGGQAPYQIYCRAIESRQFEQVSESGSLRVLRRTSGVAGDDV</sequence>
<dbReference type="Proteomes" id="UP000466997">
    <property type="component" value="Chromosome"/>
</dbReference>
<evidence type="ECO:0008006" key="3">
    <source>
        <dbReference type="Google" id="ProtNLM"/>
    </source>
</evidence>
<protein>
    <recommendedName>
        <fullName evidence="3">O-methyltransferase</fullName>
    </recommendedName>
</protein>
<dbReference type="Pfam" id="PF13578">
    <property type="entry name" value="Methyltransf_24"/>
    <property type="match status" value="1"/>
</dbReference>